<protein>
    <submittedName>
        <fullName evidence="2">Uncharacterized protein</fullName>
    </submittedName>
</protein>
<comment type="caution">
    <text evidence="2">The sequence shown here is derived from an EMBL/GenBank/DDBJ whole genome shotgun (WGS) entry which is preliminary data.</text>
</comment>
<evidence type="ECO:0000313" key="2">
    <source>
        <dbReference type="EMBL" id="KAF4661886.1"/>
    </source>
</evidence>
<sequence>MNLFIILVSSGYGIALGGPLSLRRLDESTPFAYPAGCTGAMKPSSERFCAVGTTSEQKFQMAIYLFDEKQTTKSTHFNIEVTLGGSRPTGLSITAGGCANVVDKNFVVLYGTVQLCFETVGDGRGEFDEATGNWNAAVQLKAAAKAGAFGKSFNLNADKVVKAHVGQNNDFGLDASFQKTTGDDKSKGLGLILDLTFNTKDHSLYTWQLTAGAGLHAWFSPFFDKKVTVDIFKRKFSISPP</sequence>
<feature type="signal peptide" evidence="1">
    <location>
        <begin position="1"/>
        <end position="17"/>
    </location>
</feature>
<feature type="chain" id="PRO_5029466784" evidence="1">
    <location>
        <begin position="18"/>
        <end position="241"/>
    </location>
</feature>
<dbReference type="AlphaFoldDB" id="A0A7J6LRX2"/>
<dbReference type="InterPro" id="IPR046628">
    <property type="entry name" value="DUF6740"/>
</dbReference>
<accession>A0A7J6LRX2</accession>
<gene>
    <name evidence="2" type="ORF">FOL47_006518</name>
</gene>
<evidence type="ECO:0000256" key="1">
    <source>
        <dbReference type="SAM" id="SignalP"/>
    </source>
</evidence>
<reference evidence="2 3" key="1">
    <citation type="submission" date="2020-04" db="EMBL/GenBank/DDBJ databases">
        <title>Perkinsus chesapeaki whole genome sequence.</title>
        <authorList>
            <person name="Bogema D.R."/>
        </authorList>
    </citation>
    <scope>NUCLEOTIDE SEQUENCE [LARGE SCALE GENOMIC DNA]</scope>
    <source>
        <strain evidence="2">ATCC PRA-425</strain>
    </source>
</reference>
<dbReference type="Pfam" id="PF20525">
    <property type="entry name" value="DUF6740"/>
    <property type="match status" value="1"/>
</dbReference>
<dbReference type="EMBL" id="JAAPAO010000363">
    <property type="protein sequence ID" value="KAF4661886.1"/>
    <property type="molecule type" value="Genomic_DNA"/>
</dbReference>
<dbReference type="Proteomes" id="UP000591131">
    <property type="component" value="Unassembled WGS sequence"/>
</dbReference>
<name>A0A7J6LRX2_PERCH</name>
<organism evidence="2 3">
    <name type="scientific">Perkinsus chesapeaki</name>
    <name type="common">Clam parasite</name>
    <name type="synonym">Perkinsus andrewsi</name>
    <dbReference type="NCBI Taxonomy" id="330153"/>
    <lineage>
        <taxon>Eukaryota</taxon>
        <taxon>Sar</taxon>
        <taxon>Alveolata</taxon>
        <taxon>Perkinsozoa</taxon>
        <taxon>Perkinsea</taxon>
        <taxon>Perkinsida</taxon>
        <taxon>Perkinsidae</taxon>
        <taxon>Perkinsus</taxon>
    </lineage>
</organism>
<evidence type="ECO:0000313" key="3">
    <source>
        <dbReference type="Proteomes" id="UP000591131"/>
    </source>
</evidence>
<proteinExistence type="predicted"/>
<keyword evidence="1" id="KW-0732">Signal</keyword>
<keyword evidence="3" id="KW-1185">Reference proteome</keyword>